<evidence type="ECO:0000313" key="5">
    <source>
        <dbReference type="Proteomes" id="UP001165283"/>
    </source>
</evidence>
<protein>
    <submittedName>
        <fullName evidence="4">SDR family NAD(P)-dependent oxidoreductase</fullName>
    </submittedName>
</protein>
<reference evidence="4" key="1">
    <citation type="submission" date="2021-04" db="EMBL/GenBank/DDBJ databases">
        <title>Pseudonocardia sp. nov., isolated from sandy soil of mangrove forest.</title>
        <authorList>
            <person name="Zan Z."/>
            <person name="Huang R."/>
            <person name="Liu W."/>
        </authorList>
    </citation>
    <scope>NUCLEOTIDE SEQUENCE</scope>
    <source>
        <strain evidence="4">S2-4</strain>
    </source>
</reference>
<organism evidence="4 5">
    <name type="scientific">Pseudonocardia humida</name>
    <dbReference type="NCBI Taxonomy" id="2800819"/>
    <lineage>
        <taxon>Bacteria</taxon>
        <taxon>Bacillati</taxon>
        <taxon>Actinomycetota</taxon>
        <taxon>Actinomycetes</taxon>
        <taxon>Pseudonocardiales</taxon>
        <taxon>Pseudonocardiaceae</taxon>
        <taxon>Pseudonocardia</taxon>
    </lineage>
</organism>
<proteinExistence type="inferred from homology"/>
<dbReference type="PANTHER" id="PTHR24320:SF148">
    <property type="entry name" value="NAD(P)-BINDING ROSSMANN-FOLD SUPERFAMILY PROTEIN"/>
    <property type="match status" value="1"/>
</dbReference>
<sequence>MDVPPLTGRRIVVTGASSGLGLAATRELARRGAAVVLAVRDVDKGAAVRRDLLADLPGADLDVQRLDLGDLDSVRAFAERVPADGRPVDALLNNAGIGGGPRALSPQGHELVFATNHLGHFALTGLLLPRLVTGTDPRVVTVSSGLYPLGRIDFADLTAATRYSQTRAYVGSKLANALFGLELERRLLAAGSPVRSLLAHPGVARTAMPTSAPSAGARAVGRLLGSLLGRSAEAGAAALVHAVAADLPGATMVGPGPRRGPFRPAVEPIRHPADDPDLARRLWEVSAELTGVHPAALTGPSA</sequence>
<keyword evidence="2" id="KW-0560">Oxidoreductase</keyword>
<keyword evidence="5" id="KW-1185">Reference proteome</keyword>
<comment type="similarity">
    <text evidence="1">Belongs to the short-chain dehydrogenases/reductases (SDR) family.</text>
</comment>
<dbReference type="Proteomes" id="UP001165283">
    <property type="component" value="Unassembled WGS sequence"/>
</dbReference>
<evidence type="ECO:0000313" key="4">
    <source>
        <dbReference type="EMBL" id="MCO1656582.1"/>
    </source>
</evidence>
<evidence type="ECO:0000256" key="3">
    <source>
        <dbReference type="SAM" id="MobiDB-lite"/>
    </source>
</evidence>
<accession>A0ABT1A0Q6</accession>
<comment type="caution">
    <text evidence="4">The sequence shown here is derived from an EMBL/GenBank/DDBJ whole genome shotgun (WGS) entry which is preliminary data.</text>
</comment>
<dbReference type="Pfam" id="PF00106">
    <property type="entry name" value="adh_short"/>
    <property type="match status" value="1"/>
</dbReference>
<dbReference type="SUPFAM" id="SSF51735">
    <property type="entry name" value="NAD(P)-binding Rossmann-fold domains"/>
    <property type="match status" value="1"/>
</dbReference>
<gene>
    <name evidence="4" type="ORF">KDL28_16110</name>
</gene>
<dbReference type="PANTHER" id="PTHR24320">
    <property type="entry name" value="RETINOL DEHYDROGENASE"/>
    <property type="match status" value="1"/>
</dbReference>
<dbReference type="Gene3D" id="3.40.50.720">
    <property type="entry name" value="NAD(P)-binding Rossmann-like Domain"/>
    <property type="match status" value="1"/>
</dbReference>
<dbReference type="RefSeq" id="WP_252439435.1">
    <property type="nucleotide sequence ID" value="NZ_JAGSOV010000035.1"/>
</dbReference>
<dbReference type="EMBL" id="JAGSOV010000035">
    <property type="protein sequence ID" value="MCO1656582.1"/>
    <property type="molecule type" value="Genomic_DNA"/>
</dbReference>
<evidence type="ECO:0000256" key="1">
    <source>
        <dbReference type="ARBA" id="ARBA00006484"/>
    </source>
</evidence>
<dbReference type="InterPro" id="IPR002347">
    <property type="entry name" value="SDR_fam"/>
</dbReference>
<feature type="region of interest" description="Disordered" evidence="3">
    <location>
        <begin position="250"/>
        <end position="273"/>
    </location>
</feature>
<dbReference type="InterPro" id="IPR036291">
    <property type="entry name" value="NAD(P)-bd_dom_sf"/>
</dbReference>
<dbReference type="PRINTS" id="PR00081">
    <property type="entry name" value="GDHRDH"/>
</dbReference>
<name>A0ABT1A0Q6_9PSEU</name>
<evidence type="ECO:0000256" key="2">
    <source>
        <dbReference type="ARBA" id="ARBA00023002"/>
    </source>
</evidence>